<keyword evidence="2" id="KW-1185">Reference proteome</keyword>
<organism evidence="1 2">
    <name type="scientific">Sphingobium tyrosinilyticum</name>
    <dbReference type="NCBI Taxonomy" id="2715436"/>
    <lineage>
        <taxon>Bacteria</taxon>
        <taxon>Pseudomonadati</taxon>
        <taxon>Pseudomonadota</taxon>
        <taxon>Alphaproteobacteria</taxon>
        <taxon>Sphingomonadales</taxon>
        <taxon>Sphingomonadaceae</taxon>
        <taxon>Sphingobium</taxon>
    </lineage>
</organism>
<dbReference type="PANTHER" id="PTHR30451:SF5">
    <property type="entry name" value="SLR0019 PROTEIN"/>
    <property type="match status" value="1"/>
</dbReference>
<evidence type="ECO:0008006" key="3">
    <source>
        <dbReference type="Google" id="ProtNLM"/>
    </source>
</evidence>
<proteinExistence type="predicted"/>
<dbReference type="RefSeq" id="WP_380804100.1">
    <property type="nucleotide sequence ID" value="NZ_JBHSFZ010000015.1"/>
</dbReference>
<dbReference type="PANTHER" id="PTHR30451">
    <property type="entry name" value="OUTER MEMBRANE USHER PROTEIN"/>
    <property type="match status" value="1"/>
</dbReference>
<gene>
    <name evidence="1" type="ORF">ACFO3E_09385</name>
</gene>
<reference evidence="2" key="1">
    <citation type="journal article" date="2019" name="Int. J. Syst. Evol. Microbiol.">
        <title>The Global Catalogue of Microorganisms (GCM) 10K type strain sequencing project: providing services to taxonomists for standard genome sequencing and annotation.</title>
        <authorList>
            <consortium name="The Broad Institute Genomics Platform"/>
            <consortium name="The Broad Institute Genome Sequencing Center for Infectious Disease"/>
            <person name="Wu L."/>
            <person name="Ma J."/>
        </authorList>
    </citation>
    <scope>NUCLEOTIDE SEQUENCE [LARGE SCALE GENOMIC DNA]</scope>
    <source>
        <strain evidence="2">NBRC 103632</strain>
    </source>
</reference>
<dbReference type="InterPro" id="IPR000015">
    <property type="entry name" value="Fimb_usher"/>
</dbReference>
<dbReference type="EMBL" id="JBHSFZ010000015">
    <property type="protein sequence ID" value="MFC4594402.1"/>
    <property type="molecule type" value="Genomic_DNA"/>
</dbReference>
<dbReference type="Gene3D" id="2.60.40.3110">
    <property type="match status" value="1"/>
</dbReference>
<protein>
    <recommendedName>
        <fullName evidence="3">Fimbrial biogenesis outer membrane usher protein</fullName>
    </recommendedName>
</protein>
<evidence type="ECO:0000313" key="1">
    <source>
        <dbReference type="EMBL" id="MFC4594402.1"/>
    </source>
</evidence>
<accession>A0ABV9EYH6</accession>
<name>A0ABV9EYH6_9SPHN</name>
<dbReference type="Proteomes" id="UP001595957">
    <property type="component" value="Unassembled WGS sequence"/>
</dbReference>
<comment type="caution">
    <text evidence="1">The sequence shown here is derived from an EMBL/GenBank/DDBJ whole genome shotgun (WGS) entry which is preliminary data.</text>
</comment>
<evidence type="ECO:0000313" key="2">
    <source>
        <dbReference type="Proteomes" id="UP001595957"/>
    </source>
</evidence>
<sequence length="844" mass="89763">MSARNELALASGPRDPALRTGASISLLIRGRGVALTLATDAVPQAMAAEVAPAPVPVKINPTKRILRFIVPVTDGPSYLGDIDLAVAPDDSLSVATPRLMQMLEPILKPDVLARLKAAIGASDSVTAQQLAAEKILLSYDSQKLALSLAIPVTARRTSAMSLRAANDAGGETLQPASASGYINLRSAIDVIERGPQRGLTPPVSLIDGAARLFGVVAEGEGYLSLREGEPLLRRTGTRLVYDDIDRTMRWALGDVRPFGTSFQSTPTVGGLSVSRIYSILQPQREVRSTGSQSFSLFAPSTVETIVNGRTVERKLLQPGNYTLQDFPLAEGANDVRLQIEDETGKRRLVEFNLYSNRSLLDPGLTEFSAFAGVYARPTRAGIAYSNDWSASGFVRRGLSQRLTTGLNFQADRNAQQAGLELLGGSGLGLIGAEVAVSQRDGRTGYAASASFEKLIHEGSGEGSQSLRGLVELRSADFAIPGVLLVREPMAMRVSAGYSMTFGRDAFLTLDGQYSKDRVQKEHRYSLRASGGIGIAEGLSLVSDIQFERGQSGHSALIRFGLRKRFGGRSYGQVDADSRGVVKSTFQSSGGRGIGAWSGSLDLTRDSRGASFNGNGTYTANRAELGVSQIATYDTGGGSIRDMRTSLRVGTSLAFADGALALGRPIQDSFLIASTHSSLRDKPVRLDPQDRSENARSGLLGAALEGGLSAHSPRLLIYDVPEAPAGYDLGAGNVGLLPPYRAGYKLTVGSDYHLLVIGRLLGSDGDPISLLAGKAIDLGAPKRPATTIFTSRAGKFGAQGLRPGRWRIEMPTEPPTIYEIQIQDDPTGTVRVGDLHPVTARKGER</sequence>